<sequence length="280" mass="29969">MPDPLVTDPVRANGPAARTVPVTFQSADATLLGVLHLPSGPGPYPIVVLLHGFPGHERNFDLAQAMRRAGYATLVFHYRGSWGMDGSWSWAHVLEDSARVVARLRGPKAAAYDLDPGRLAVVGHSLGGFAALMTAAADAGVTAVGSVAGFDLGTAAAACRSDPAARVGYLEDWAGELLPLRGTSAQALVREMEAAGDSWRLSRLASRLARRPVLLIGTDRDTVTPADIHHRPLVEAYRAHPLPGLEHHVFHTDHALSDHRVTLARTVIAFLDRHLKGNPR</sequence>
<dbReference type="InterPro" id="IPR000073">
    <property type="entry name" value="AB_hydrolase_1"/>
</dbReference>
<dbReference type="PANTHER" id="PTHR22946">
    <property type="entry name" value="DIENELACTONE HYDROLASE DOMAIN-CONTAINING PROTEIN-RELATED"/>
    <property type="match status" value="1"/>
</dbReference>
<evidence type="ECO:0000313" key="4">
    <source>
        <dbReference type="EMBL" id="GAA4502478.1"/>
    </source>
</evidence>
<dbReference type="EMBL" id="BAABHF010000027">
    <property type="protein sequence ID" value="GAA4502478.1"/>
    <property type="molecule type" value="Genomic_DNA"/>
</dbReference>
<gene>
    <name evidence="4" type="ORF">GCM10023191_054100</name>
</gene>
<evidence type="ECO:0000256" key="1">
    <source>
        <dbReference type="ARBA" id="ARBA00022801"/>
    </source>
</evidence>
<evidence type="ECO:0000259" key="3">
    <source>
        <dbReference type="Pfam" id="PF12697"/>
    </source>
</evidence>
<dbReference type="InterPro" id="IPR029058">
    <property type="entry name" value="AB_hydrolase_fold"/>
</dbReference>
<organism evidence="4 5">
    <name type="scientific">Actinoallomurus oryzae</name>
    <dbReference type="NCBI Taxonomy" id="502180"/>
    <lineage>
        <taxon>Bacteria</taxon>
        <taxon>Bacillati</taxon>
        <taxon>Actinomycetota</taxon>
        <taxon>Actinomycetes</taxon>
        <taxon>Streptosporangiales</taxon>
        <taxon>Thermomonosporaceae</taxon>
        <taxon>Actinoallomurus</taxon>
    </lineage>
</organism>
<keyword evidence="5" id="KW-1185">Reference proteome</keyword>
<dbReference type="InterPro" id="IPR050261">
    <property type="entry name" value="FrsA_esterase"/>
</dbReference>
<evidence type="ECO:0000256" key="2">
    <source>
        <dbReference type="ARBA" id="ARBA00038115"/>
    </source>
</evidence>
<comment type="caution">
    <text evidence="4">The sequence shown here is derived from an EMBL/GenBank/DDBJ whole genome shotgun (WGS) entry which is preliminary data.</text>
</comment>
<evidence type="ECO:0000313" key="5">
    <source>
        <dbReference type="Proteomes" id="UP001500503"/>
    </source>
</evidence>
<proteinExistence type="inferred from homology"/>
<keyword evidence="1" id="KW-0378">Hydrolase</keyword>
<dbReference type="SUPFAM" id="SSF53474">
    <property type="entry name" value="alpha/beta-Hydrolases"/>
    <property type="match status" value="1"/>
</dbReference>
<dbReference type="Gene3D" id="3.40.50.1820">
    <property type="entry name" value="alpha/beta hydrolase"/>
    <property type="match status" value="1"/>
</dbReference>
<dbReference type="PANTHER" id="PTHR22946:SF9">
    <property type="entry name" value="POLYKETIDE TRANSFERASE AF380"/>
    <property type="match status" value="1"/>
</dbReference>
<dbReference type="Pfam" id="PF12697">
    <property type="entry name" value="Abhydrolase_6"/>
    <property type="match status" value="1"/>
</dbReference>
<comment type="similarity">
    <text evidence="2">Belongs to the AB hydrolase superfamily. FUS2 hydrolase family.</text>
</comment>
<accession>A0ABP8QG01</accession>
<reference evidence="5" key="1">
    <citation type="journal article" date="2019" name="Int. J. Syst. Evol. Microbiol.">
        <title>The Global Catalogue of Microorganisms (GCM) 10K type strain sequencing project: providing services to taxonomists for standard genome sequencing and annotation.</title>
        <authorList>
            <consortium name="The Broad Institute Genomics Platform"/>
            <consortium name="The Broad Institute Genome Sequencing Center for Infectious Disease"/>
            <person name="Wu L."/>
            <person name="Ma J."/>
        </authorList>
    </citation>
    <scope>NUCLEOTIDE SEQUENCE [LARGE SCALE GENOMIC DNA]</scope>
    <source>
        <strain evidence="5">JCM 17933</strain>
    </source>
</reference>
<dbReference type="Proteomes" id="UP001500503">
    <property type="component" value="Unassembled WGS sequence"/>
</dbReference>
<protein>
    <recommendedName>
        <fullName evidence="3">AB hydrolase-1 domain-containing protein</fullName>
    </recommendedName>
</protein>
<name>A0ABP8QG01_9ACTN</name>
<feature type="domain" description="AB hydrolase-1" evidence="3">
    <location>
        <begin position="47"/>
        <end position="257"/>
    </location>
</feature>